<keyword evidence="2" id="KW-1185">Reference proteome</keyword>
<accession>A0AA40VVZ6</accession>
<dbReference type="PANTHER" id="PTHR12993:SF29">
    <property type="entry name" value="BLR3841 PROTEIN"/>
    <property type="match status" value="1"/>
</dbReference>
<sequence length="210" mass="23702">MINKQVNTASPLDNSSILPWYSIKDIAWSPVLIVAPHPDDETLGCGGAIALLRSLNCDVRVLVISDGTLSHPRSLKYPAPALRALRESETLSALSVLGVEANAVTFYRMQDGSISVQYKSAVDSCRTYLTEISPQIIFLPWRYDPHPDHRATWKLIHTALVELHRSPRLIEYPIWDWDQKQRQNLPESLKVTAWRLHTSTVVELKQQAIA</sequence>
<evidence type="ECO:0000313" key="2">
    <source>
        <dbReference type="Proteomes" id="UP001165986"/>
    </source>
</evidence>
<evidence type="ECO:0000313" key="1">
    <source>
        <dbReference type="EMBL" id="MBD6621284.1"/>
    </source>
</evidence>
<dbReference type="PANTHER" id="PTHR12993">
    <property type="entry name" value="N-ACETYLGLUCOSAMINYL-PHOSPHATIDYLINOSITOL DE-N-ACETYLASE-RELATED"/>
    <property type="match status" value="1"/>
</dbReference>
<organism evidence="1 2">
    <name type="scientific">Komarekiella delphini-convector SJRDD-AB1</name>
    <dbReference type="NCBI Taxonomy" id="2593771"/>
    <lineage>
        <taxon>Bacteria</taxon>
        <taxon>Bacillati</taxon>
        <taxon>Cyanobacteriota</taxon>
        <taxon>Cyanophyceae</taxon>
        <taxon>Nostocales</taxon>
        <taxon>Nostocaceae</taxon>
        <taxon>Komarekiella</taxon>
        <taxon>Komarekiella delphini-convector</taxon>
    </lineage>
</organism>
<dbReference type="Gene3D" id="3.40.50.10320">
    <property type="entry name" value="LmbE-like"/>
    <property type="match status" value="1"/>
</dbReference>
<dbReference type="RefSeq" id="WP_191762606.1">
    <property type="nucleotide sequence ID" value="NZ_VJXY01000157.1"/>
</dbReference>
<name>A0AA40VVZ6_9NOST</name>
<dbReference type="AlphaFoldDB" id="A0AA40VVZ6"/>
<dbReference type="InterPro" id="IPR024078">
    <property type="entry name" value="LmbE-like_dom_sf"/>
</dbReference>
<proteinExistence type="predicted"/>
<dbReference type="GO" id="GO:0016811">
    <property type="term" value="F:hydrolase activity, acting on carbon-nitrogen (but not peptide) bonds, in linear amides"/>
    <property type="evidence" value="ECO:0007669"/>
    <property type="project" value="TreeGrafter"/>
</dbReference>
<gene>
    <name evidence="1" type="ORF">FNW02_37770</name>
</gene>
<comment type="caution">
    <text evidence="1">The sequence shown here is derived from an EMBL/GenBank/DDBJ whole genome shotgun (WGS) entry which is preliminary data.</text>
</comment>
<reference evidence="1" key="1">
    <citation type="submission" date="2019-07" db="EMBL/GenBank/DDBJ databases">
        <title>Toxilogical consequences of a new and cryptic species of cyanobacteria (Komarekiella delphini-convector) recovered from the epidermis of a bottlenose dolphin and 1500 ft. in the air.</title>
        <authorList>
            <person name="Brown A.O."/>
            <person name="Dvorak P."/>
            <person name="Villanueva C.D."/>
            <person name="Foss A.J."/>
            <person name="Garvey A.D."/>
            <person name="Gibson Q.A."/>
            <person name="Johansen J.R."/>
            <person name="Casamatta D.A."/>
        </authorList>
    </citation>
    <scope>NUCLEOTIDE SEQUENCE</scope>
    <source>
        <strain evidence="1">SJRDD-AB1</strain>
    </source>
</reference>
<dbReference type="EMBL" id="VJXY01000157">
    <property type="protein sequence ID" value="MBD6621284.1"/>
    <property type="molecule type" value="Genomic_DNA"/>
</dbReference>
<feature type="non-terminal residue" evidence="1">
    <location>
        <position position="210"/>
    </location>
</feature>
<dbReference type="InterPro" id="IPR003737">
    <property type="entry name" value="GlcNAc_PI_deacetylase-related"/>
</dbReference>
<protein>
    <submittedName>
        <fullName evidence="1">PIG-L family deacetylase</fullName>
    </submittedName>
</protein>
<dbReference type="Proteomes" id="UP001165986">
    <property type="component" value="Unassembled WGS sequence"/>
</dbReference>
<dbReference type="SUPFAM" id="SSF102588">
    <property type="entry name" value="LmbE-like"/>
    <property type="match status" value="1"/>
</dbReference>
<dbReference type="Pfam" id="PF02585">
    <property type="entry name" value="PIG-L"/>
    <property type="match status" value="1"/>
</dbReference>